<dbReference type="SUPFAM" id="SSF53383">
    <property type="entry name" value="PLP-dependent transferases"/>
    <property type="match status" value="1"/>
</dbReference>
<dbReference type="InterPro" id="IPR050106">
    <property type="entry name" value="HistidinolP_aminotransfase"/>
</dbReference>
<keyword evidence="6" id="KW-0028">Amino-acid biosynthesis</keyword>
<dbReference type="Pfam" id="PF00155">
    <property type="entry name" value="Aminotran_1_2"/>
    <property type="match status" value="1"/>
</dbReference>
<organism evidence="8 9">
    <name type="scientific">Lacrimispora xylanisolvens</name>
    <dbReference type="NCBI Taxonomy" id="384636"/>
    <lineage>
        <taxon>Bacteria</taxon>
        <taxon>Bacillati</taxon>
        <taxon>Bacillota</taxon>
        <taxon>Clostridia</taxon>
        <taxon>Lachnospirales</taxon>
        <taxon>Lachnospiraceae</taxon>
        <taxon>Lacrimispora</taxon>
    </lineage>
</organism>
<comment type="cofactor">
    <cofactor evidence="1 6">
        <name>pyridoxal 5'-phosphate</name>
        <dbReference type="ChEBI" id="CHEBI:597326"/>
    </cofactor>
</comment>
<feature type="modified residue" description="N6-(pyridoxal phosphate)lysine" evidence="6">
    <location>
        <position position="224"/>
    </location>
</feature>
<dbReference type="InterPro" id="IPR015422">
    <property type="entry name" value="PyrdxlP-dep_Trfase_small"/>
</dbReference>
<evidence type="ECO:0000313" key="8">
    <source>
        <dbReference type="EMBL" id="PPK79092.1"/>
    </source>
</evidence>
<reference evidence="8 9" key="1">
    <citation type="submission" date="2018-02" db="EMBL/GenBank/DDBJ databases">
        <title>Genomic Encyclopedia of Archaeal and Bacterial Type Strains, Phase II (KMG-II): from individual species to whole genera.</title>
        <authorList>
            <person name="Goeker M."/>
        </authorList>
    </citation>
    <scope>NUCLEOTIDE SEQUENCE [LARGE SCALE GENOMIC DNA]</scope>
    <source>
        <strain evidence="8 9">DSM 3808</strain>
    </source>
</reference>
<evidence type="ECO:0000256" key="3">
    <source>
        <dbReference type="ARBA" id="ARBA00022576"/>
    </source>
</evidence>
<dbReference type="EC" id="2.6.1.9" evidence="6"/>
<dbReference type="RefSeq" id="WP_104438387.1">
    <property type="nucleotide sequence ID" value="NZ_PTJA01000011.1"/>
</dbReference>
<dbReference type="Proteomes" id="UP000237749">
    <property type="component" value="Unassembled WGS sequence"/>
</dbReference>
<dbReference type="EMBL" id="PTJA01000011">
    <property type="protein sequence ID" value="PPK79092.1"/>
    <property type="molecule type" value="Genomic_DNA"/>
</dbReference>
<comment type="pathway">
    <text evidence="6">Amino-acid biosynthesis; L-histidine biosynthesis; L-histidine from 5-phospho-alpha-D-ribose 1-diphosphate: step 7/9.</text>
</comment>
<comment type="catalytic activity">
    <reaction evidence="6">
        <text>L-histidinol phosphate + 2-oxoglutarate = 3-(imidazol-4-yl)-2-oxopropyl phosphate + L-glutamate</text>
        <dbReference type="Rhea" id="RHEA:23744"/>
        <dbReference type="ChEBI" id="CHEBI:16810"/>
        <dbReference type="ChEBI" id="CHEBI:29985"/>
        <dbReference type="ChEBI" id="CHEBI:57766"/>
        <dbReference type="ChEBI" id="CHEBI:57980"/>
        <dbReference type="EC" id="2.6.1.9"/>
    </reaction>
</comment>
<evidence type="ECO:0000256" key="2">
    <source>
        <dbReference type="ARBA" id="ARBA00011738"/>
    </source>
</evidence>
<dbReference type="PANTHER" id="PTHR43643:SF3">
    <property type="entry name" value="HISTIDINOL-PHOSPHATE AMINOTRANSFERASE"/>
    <property type="match status" value="1"/>
</dbReference>
<name>A0A2S6HNK8_9FIRM</name>
<dbReference type="OrthoDB" id="9813612at2"/>
<proteinExistence type="inferred from homology"/>
<evidence type="ECO:0000256" key="4">
    <source>
        <dbReference type="ARBA" id="ARBA00022679"/>
    </source>
</evidence>
<keyword evidence="4 6" id="KW-0808">Transferase</keyword>
<dbReference type="AlphaFoldDB" id="A0A2S6HNK8"/>
<gene>
    <name evidence="6" type="primary">hisC</name>
    <name evidence="8" type="ORF">BXY41_11128</name>
</gene>
<dbReference type="InterPro" id="IPR004839">
    <property type="entry name" value="Aminotransferase_I/II_large"/>
</dbReference>
<comment type="similarity">
    <text evidence="6">Belongs to the class-II pyridoxal-phosphate-dependent aminotransferase family. Histidinol-phosphate aminotransferase subfamily.</text>
</comment>
<dbReference type="Gene3D" id="3.40.640.10">
    <property type="entry name" value="Type I PLP-dependent aspartate aminotransferase-like (Major domain)"/>
    <property type="match status" value="1"/>
</dbReference>
<dbReference type="Gene3D" id="3.90.1150.10">
    <property type="entry name" value="Aspartate Aminotransferase, domain 1"/>
    <property type="match status" value="1"/>
</dbReference>
<keyword evidence="5 6" id="KW-0663">Pyridoxal phosphate</keyword>
<sequence>MPMVRERSGVDKIAPYQAAKSLESIKREYGLSQVIKLAGNENRMGCSARVGEVLNQLNSQFAFYPDPNCTILRERLSTLHHVSSENLIFGNGSFELISLAAHAFLGEGEESVIPDPSFGWYRNVTLQMNGTPVMVPLKDFTIDTGRILEIISERTKIIWICNPNNPTGTILAEDQLNDFINRVPKHVLIVLDEAYIDFTEEPYFNTIDLIKEHKNIILLRTFSKLYGLASFRIGYGIGDKELIERINRVRSPINVNFSAQKAAEVSLDDEAFKNSVLDNNRKGLNLYYTELEKLGFPYIRSNGNFLLIQTGKEPVDNTFLQNGIIVRNAGEFGLDGWIRVSVGTYEENEKVIEVLKTIAERQTGRRKNDYETGI</sequence>
<evidence type="ECO:0000313" key="9">
    <source>
        <dbReference type="Proteomes" id="UP000237749"/>
    </source>
</evidence>
<evidence type="ECO:0000256" key="1">
    <source>
        <dbReference type="ARBA" id="ARBA00001933"/>
    </source>
</evidence>
<keyword evidence="6" id="KW-0368">Histidine biosynthesis</keyword>
<evidence type="ECO:0000256" key="5">
    <source>
        <dbReference type="ARBA" id="ARBA00022898"/>
    </source>
</evidence>
<dbReference type="InterPro" id="IPR005861">
    <property type="entry name" value="HisP_aminotrans"/>
</dbReference>
<dbReference type="GO" id="GO:0000105">
    <property type="term" value="P:L-histidine biosynthetic process"/>
    <property type="evidence" value="ECO:0007669"/>
    <property type="project" value="UniProtKB-UniRule"/>
</dbReference>
<keyword evidence="9" id="KW-1185">Reference proteome</keyword>
<dbReference type="HAMAP" id="MF_01023">
    <property type="entry name" value="HisC_aminotrans_2"/>
    <property type="match status" value="1"/>
</dbReference>
<dbReference type="InterPro" id="IPR015421">
    <property type="entry name" value="PyrdxlP-dep_Trfase_major"/>
</dbReference>
<dbReference type="GO" id="GO:0004400">
    <property type="term" value="F:histidinol-phosphate transaminase activity"/>
    <property type="evidence" value="ECO:0007669"/>
    <property type="project" value="UniProtKB-UniRule"/>
</dbReference>
<accession>A0A2S6HNK8</accession>
<dbReference type="InterPro" id="IPR015424">
    <property type="entry name" value="PyrdxlP-dep_Trfase"/>
</dbReference>
<evidence type="ECO:0000256" key="6">
    <source>
        <dbReference type="HAMAP-Rule" id="MF_01023"/>
    </source>
</evidence>
<comment type="caution">
    <text evidence="8">The sequence shown here is derived from an EMBL/GenBank/DDBJ whole genome shotgun (WGS) entry which is preliminary data.</text>
</comment>
<dbReference type="CDD" id="cd00609">
    <property type="entry name" value="AAT_like"/>
    <property type="match status" value="1"/>
</dbReference>
<feature type="domain" description="Aminotransferase class I/classII large" evidence="7">
    <location>
        <begin position="33"/>
        <end position="355"/>
    </location>
</feature>
<dbReference type="GO" id="GO:0030170">
    <property type="term" value="F:pyridoxal phosphate binding"/>
    <property type="evidence" value="ECO:0007669"/>
    <property type="project" value="InterPro"/>
</dbReference>
<dbReference type="PANTHER" id="PTHR43643">
    <property type="entry name" value="HISTIDINOL-PHOSPHATE AMINOTRANSFERASE 2"/>
    <property type="match status" value="1"/>
</dbReference>
<dbReference type="UniPathway" id="UPA00031">
    <property type="reaction ID" value="UER00012"/>
</dbReference>
<evidence type="ECO:0000259" key="7">
    <source>
        <dbReference type="Pfam" id="PF00155"/>
    </source>
</evidence>
<protein>
    <recommendedName>
        <fullName evidence="6">Histidinol-phosphate aminotransferase</fullName>
        <ecNumber evidence="6">2.6.1.9</ecNumber>
    </recommendedName>
    <alternativeName>
        <fullName evidence="6">Imidazole acetol-phosphate transaminase</fullName>
    </alternativeName>
</protein>
<dbReference type="NCBIfam" id="TIGR01141">
    <property type="entry name" value="hisC"/>
    <property type="match status" value="1"/>
</dbReference>
<comment type="subunit">
    <text evidence="2 6">Homodimer.</text>
</comment>
<keyword evidence="3 6" id="KW-0032">Aminotransferase</keyword>